<evidence type="ECO:0000313" key="2">
    <source>
        <dbReference type="Proteomes" id="UP000238322"/>
    </source>
</evidence>
<proteinExistence type="predicted"/>
<dbReference type="Pfam" id="PF14094">
    <property type="entry name" value="DUF4272"/>
    <property type="match status" value="1"/>
</dbReference>
<evidence type="ECO:0000313" key="1">
    <source>
        <dbReference type="EMBL" id="PQO34579.1"/>
    </source>
</evidence>
<protein>
    <recommendedName>
        <fullName evidence="3">DUF4272 domain-containing protein</fullName>
    </recommendedName>
</protein>
<dbReference type="Proteomes" id="UP000238322">
    <property type="component" value="Unassembled WGS sequence"/>
</dbReference>
<dbReference type="EMBL" id="PUHY01000010">
    <property type="protein sequence ID" value="PQO34579.1"/>
    <property type="molecule type" value="Genomic_DNA"/>
</dbReference>
<comment type="caution">
    <text evidence="1">The sequence shown here is derived from an EMBL/GenBank/DDBJ whole genome shotgun (WGS) entry which is preliminary data.</text>
</comment>
<dbReference type="OrthoDB" id="292626at2"/>
<dbReference type="RefSeq" id="WP_105330310.1">
    <property type="nucleotide sequence ID" value="NZ_PUHY01000010.1"/>
</dbReference>
<evidence type="ECO:0008006" key="3">
    <source>
        <dbReference type="Google" id="ProtNLM"/>
    </source>
</evidence>
<organism evidence="1 2">
    <name type="scientific">Blastopirellula marina</name>
    <dbReference type="NCBI Taxonomy" id="124"/>
    <lineage>
        <taxon>Bacteria</taxon>
        <taxon>Pseudomonadati</taxon>
        <taxon>Planctomycetota</taxon>
        <taxon>Planctomycetia</taxon>
        <taxon>Pirellulales</taxon>
        <taxon>Pirellulaceae</taxon>
        <taxon>Blastopirellula</taxon>
    </lineage>
</organism>
<dbReference type="InterPro" id="IPR025368">
    <property type="entry name" value="DUF4272"/>
</dbReference>
<accession>A0A2S8FQX6</accession>
<dbReference type="AlphaFoldDB" id="A0A2S8FQX6"/>
<name>A0A2S8FQX6_9BACT</name>
<reference evidence="1 2" key="1">
    <citation type="submission" date="2018-02" db="EMBL/GenBank/DDBJ databases">
        <title>Comparative genomes isolates from brazilian mangrove.</title>
        <authorList>
            <person name="Araujo J.E."/>
            <person name="Taketani R.G."/>
            <person name="Silva M.C.P."/>
            <person name="Loureco M.V."/>
            <person name="Andreote F.D."/>
        </authorList>
    </citation>
    <scope>NUCLEOTIDE SEQUENCE [LARGE SCALE GENOMIC DNA]</scope>
    <source>
        <strain evidence="1 2">Hex-1 MGV</strain>
    </source>
</reference>
<sequence length="243" mass="27850">MNEYDDLEDEDIEYDPPTAERVRRRAWALSCVIYRSFLEKYDDLSEAATGQSRILNWVDVIDLQDEFEPDEWGLIESDIGTITEQAIINGTWRSEGLAVLAWALGAFELPPHDQMSHPKEATDSIFFLADDALAKADQLQLRPSEELEKFCAVQLSLHWRLRDFSIRPEAMNFREFLETAWFGPIDLSGVPFEEDDLAINGQPIAKAPPEEVQLCSSIAMERHKAINWLNGWHEIYSEVDTST</sequence>
<gene>
    <name evidence="1" type="ORF">C5Y83_13785</name>
</gene>